<comment type="caution">
    <text evidence="1">The sequence shown here is derived from an EMBL/GenBank/DDBJ whole genome shotgun (WGS) entry which is preliminary data.</text>
</comment>
<proteinExistence type="predicted"/>
<dbReference type="EMBL" id="JBJJXI010000139">
    <property type="protein sequence ID" value="KAL3387170.1"/>
    <property type="molecule type" value="Genomic_DNA"/>
</dbReference>
<sequence>MFILKIFPNNVPLCPISQQIFGRVFVTTVHSQVQRCVTLFRNSANLVLGIDLYQLIFFVETFLYLLSYVRAQIVLRARKRERERETRSMSYRSIGQSRLFVFISPREAPKRERELERFAKLSVCVCVCVHKLPCTAYIYSDDRFSRVTWQNRAEGPTAALISPRCWCGTEEDDRASVASFLLPAQQQLDAKSREWLVRAAQGDYQALAKLAAEEPRLARTKTRVTAIIDATRLNLPPLLRRCSCTLYMPIVSRACVMCRLPLQRYDIKKMTTSGSTTTRSDVDFVNSVIVIVADGQNEIHVIAALFIFDETFVTILFYFKNLCHA</sequence>
<gene>
    <name evidence="1" type="ORF">TKK_017487</name>
</gene>
<dbReference type="Proteomes" id="UP001627154">
    <property type="component" value="Unassembled WGS sequence"/>
</dbReference>
<dbReference type="AlphaFoldDB" id="A0ABD2W286"/>
<evidence type="ECO:0000313" key="2">
    <source>
        <dbReference type="Proteomes" id="UP001627154"/>
    </source>
</evidence>
<name>A0ABD2W286_9HYME</name>
<reference evidence="1 2" key="1">
    <citation type="journal article" date="2024" name="bioRxiv">
        <title>A reference genome for Trichogramma kaykai: A tiny desert-dwelling parasitoid wasp with competing sex-ratio distorters.</title>
        <authorList>
            <person name="Culotta J."/>
            <person name="Lindsey A.R."/>
        </authorList>
    </citation>
    <scope>NUCLEOTIDE SEQUENCE [LARGE SCALE GENOMIC DNA]</scope>
    <source>
        <strain evidence="1 2">KSX58</strain>
    </source>
</reference>
<accession>A0ABD2W286</accession>
<protein>
    <submittedName>
        <fullName evidence="1">Uncharacterized protein</fullName>
    </submittedName>
</protein>
<evidence type="ECO:0000313" key="1">
    <source>
        <dbReference type="EMBL" id="KAL3387170.1"/>
    </source>
</evidence>
<organism evidence="1 2">
    <name type="scientific">Trichogramma kaykai</name>
    <dbReference type="NCBI Taxonomy" id="54128"/>
    <lineage>
        <taxon>Eukaryota</taxon>
        <taxon>Metazoa</taxon>
        <taxon>Ecdysozoa</taxon>
        <taxon>Arthropoda</taxon>
        <taxon>Hexapoda</taxon>
        <taxon>Insecta</taxon>
        <taxon>Pterygota</taxon>
        <taxon>Neoptera</taxon>
        <taxon>Endopterygota</taxon>
        <taxon>Hymenoptera</taxon>
        <taxon>Apocrita</taxon>
        <taxon>Proctotrupomorpha</taxon>
        <taxon>Chalcidoidea</taxon>
        <taxon>Trichogrammatidae</taxon>
        <taxon>Trichogramma</taxon>
    </lineage>
</organism>
<keyword evidence="2" id="KW-1185">Reference proteome</keyword>